<proteinExistence type="inferred from homology"/>
<evidence type="ECO:0000256" key="5">
    <source>
        <dbReference type="ARBA" id="ARBA00023136"/>
    </source>
</evidence>
<accession>A0A4R3YYQ3</accession>
<sequence length="119" mass="12746">MDKFIYVGIGGAIGAILRYGISCLPIKNDFPILTLITNMLGALLIGIVVGLAERENISSSMTLFLKTGVCGGFTTFSTFSLEAMNLMDMGKYGVSLLYIGLSVMGCLIGVWLGKQIIRL</sequence>
<keyword evidence="10" id="KW-0915">Sodium</keyword>
<dbReference type="AlphaFoldDB" id="A0A4R3YYQ3"/>
<keyword evidence="4 10" id="KW-1133">Transmembrane helix</keyword>
<feature type="binding site" evidence="10">
    <location>
        <position position="74"/>
    </location>
    <ligand>
        <name>Na(+)</name>
        <dbReference type="ChEBI" id="CHEBI:29101"/>
        <note>structural</note>
    </ligand>
</feature>
<dbReference type="EMBL" id="SMCQ01000014">
    <property type="protein sequence ID" value="TCV97901.1"/>
    <property type="molecule type" value="Genomic_DNA"/>
</dbReference>
<dbReference type="RefSeq" id="WP_066447022.1">
    <property type="nucleotide sequence ID" value="NZ_JADMQS010000045.1"/>
</dbReference>
<keyword evidence="10" id="KW-0813">Transport</keyword>
<dbReference type="Pfam" id="PF02537">
    <property type="entry name" value="CRCB"/>
    <property type="match status" value="1"/>
</dbReference>
<name>A0A4R3YYQ3_9FIRM</name>
<keyword evidence="12" id="KW-1185">Reference proteome</keyword>
<dbReference type="GO" id="GO:0046872">
    <property type="term" value="F:metal ion binding"/>
    <property type="evidence" value="ECO:0007669"/>
    <property type="project" value="UniProtKB-KW"/>
</dbReference>
<evidence type="ECO:0000256" key="3">
    <source>
        <dbReference type="ARBA" id="ARBA00022692"/>
    </source>
</evidence>
<comment type="function">
    <text evidence="9 10">Fluoride-specific ion channel. Important for reducing fluoride concentration in the cell, thus reducing its toxicity.</text>
</comment>
<dbReference type="NCBIfam" id="TIGR00494">
    <property type="entry name" value="crcB"/>
    <property type="match status" value="1"/>
</dbReference>
<dbReference type="GeneID" id="98915806"/>
<protein>
    <recommendedName>
        <fullName evidence="10">Fluoride-specific ion channel FluC</fullName>
    </recommendedName>
</protein>
<evidence type="ECO:0000256" key="9">
    <source>
        <dbReference type="ARBA" id="ARBA00049940"/>
    </source>
</evidence>
<evidence type="ECO:0000313" key="11">
    <source>
        <dbReference type="EMBL" id="TCV97901.1"/>
    </source>
</evidence>
<evidence type="ECO:0000256" key="6">
    <source>
        <dbReference type="ARBA" id="ARBA00023303"/>
    </source>
</evidence>
<comment type="caution">
    <text evidence="11">The sequence shown here is derived from an EMBL/GenBank/DDBJ whole genome shotgun (WGS) entry which is preliminary data.</text>
</comment>
<organism evidence="11 12">
    <name type="scientific">Longibaculum muris</name>
    <dbReference type="NCBI Taxonomy" id="1796628"/>
    <lineage>
        <taxon>Bacteria</taxon>
        <taxon>Bacillati</taxon>
        <taxon>Bacillota</taxon>
        <taxon>Erysipelotrichia</taxon>
        <taxon>Erysipelotrichales</taxon>
        <taxon>Coprobacillaceae</taxon>
        <taxon>Longibaculum</taxon>
    </lineage>
</organism>
<dbReference type="InterPro" id="IPR003691">
    <property type="entry name" value="FluC"/>
</dbReference>
<keyword evidence="6 10" id="KW-0407">Ion channel</keyword>
<keyword evidence="5 10" id="KW-0472">Membrane</keyword>
<evidence type="ECO:0000256" key="8">
    <source>
        <dbReference type="ARBA" id="ARBA00035585"/>
    </source>
</evidence>
<keyword evidence="2 10" id="KW-1003">Cell membrane</keyword>
<feature type="transmembrane region" description="Helical" evidence="10">
    <location>
        <begin position="63"/>
        <end position="81"/>
    </location>
</feature>
<reference evidence="11 12" key="1">
    <citation type="submission" date="2019-03" db="EMBL/GenBank/DDBJ databases">
        <title>Genomic Encyclopedia of Type Strains, Phase IV (KMG-IV): sequencing the most valuable type-strain genomes for metagenomic binning, comparative biology and taxonomic classification.</title>
        <authorList>
            <person name="Goeker M."/>
        </authorList>
    </citation>
    <scope>NUCLEOTIDE SEQUENCE [LARGE SCALE GENOMIC DNA]</scope>
    <source>
        <strain evidence="11 12">DSM 29487</strain>
    </source>
</reference>
<evidence type="ECO:0000256" key="2">
    <source>
        <dbReference type="ARBA" id="ARBA00022475"/>
    </source>
</evidence>
<dbReference type="GO" id="GO:0140114">
    <property type="term" value="P:cellular detoxification of fluoride"/>
    <property type="evidence" value="ECO:0007669"/>
    <property type="project" value="UniProtKB-UniRule"/>
</dbReference>
<evidence type="ECO:0000256" key="4">
    <source>
        <dbReference type="ARBA" id="ARBA00022989"/>
    </source>
</evidence>
<comment type="activity regulation">
    <text evidence="10">Na(+) is not transported, but it plays an essential structural role and its presence is essential for fluoride channel function.</text>
</comment>
<evidence type="ECO:0000313" key="12">
    <source>
        <dbReference type="Proteomes" id="UP000295515"/>
    </source>
</evidence>
<gene>
    <name evidence="10" type="primary">fluC</name>
    <name evidence="10" type="synonym">crcB</name>
    <name evidence="11" type="ORF">EDD60_11469</name>
</gene>
<keyword evidence="3 10" id="KW-0812">Transmembrane</keyword>
<dbReference type="GO" id="GO:0062054">
    <property type="term" value="F:fluoride channel activity"/>
    <property type="evidence" value="ECO:0007669"/>
    <property type="project" value="UniProtKB-UniRule"/>
</dbReference>
<dbReference type="HAMAP" id="MF_00454">
    <property type="entry name" value="FluC"/>
    <property type="match status" value="1"/>
</dbReference>
<evidence type="ECO:0000256" key="10">
    <source>
        <dbReference type="HAMAP-Rule" id="MF_00454"/>
    </source>
</evidence>
<dbReference type="PANTHER" id="PTHR28259:SF1">
    <property type="entry name" value="FLUORIDE EXPORT PROTEIN 1-RELATED"/>
    <property type="match status" value="1"/>
</dbReference>
<keyword evidence="10" id="KW-0479">Metal-binding</keyword>
<dbReference type="Proteomes" id="UP000295515">
    <property type="component" value="Unassembled WGS sequence"/>
</dbReference>
<dbReference type="GO" id="GO:0005886">
    <property type="term" value="C:plasma membrane"/>
    <property type="evidence" value="ECO:0007669"/>
    <property type="project" value="UniProtKB-SubCell"/>
</dbReference>
<evidence type="ECO:0000256" key="1">
    <source>
        <dbReference type="ARBA" id="ARBA00004651"/>
    </source>
</evidence>
<comment type="subcellular location">
    <subcellularLocation>
        <location evidence="1 10">Cell membrane</location>
        <topology evidence="1 10">Multi-pass membrane protein</topology>
    </subcellularLocation>
</comment>
<feature type="binding site" evidence="10">
    <location>
        <position position="71"/>
    </location>
    <ligand>
        <name>Na(+)</name>
        <dbReference type="ChEBI" id="CHEBI:29101"/>
        <note>structural</note>
    </ligand>
</feature>
<comment type="similarity">
    <text evidence="7 10">Belongs to the fluoride channel Fluc/FEX (TC 1.A.43) family.</text>
</comment>
<keyword evidence="10" id="KW-0406">Ion transport</keyword>
<feature type="transmembrane region" description="Helical" evidence="10">
    <location>
        <begin position="93"/>
        <end position="113"/>
    </location>
</feature>
<evidence type="ECO:0000256" key="7">
    <source>
        <dbReference type="ARBA" id="ARBA00035120"/>
    </source>
</evidence>
<dbReference type="PANTHER" id="PTHR28259">
    <property type="entry name" value="FLUORIDE EXPORT PROTEIN 1-RELATED"/>
    <property type="match status" value="1"/>
</dbReference>
<feature type="transmembrane region" description="Helical" evidence="10">
    <location>
        <begin position="30"/>
        <end position="51"/>
    </location>
</feature>
<comment type="catalytic activity">
    <reaction evidence="8">
        <text>fluoride(in) = fluoride(out)</text>
        <dbReference type="Rhea" id="RHEA:76159"/>
        <dbReference type="ChEBI" id="CHEBI:17051"/>
    </reaction>
    <physiologicalReaction direction="left-to-right" evidence="8">
        <dbReference type="Rhea" id="RHEA:76160"/>
    </physiologicalReaction>
</comment>